<organism evidence="3 4">
    <name type="scientific">Rhizoctonia solani</name>
    <dbReference type="NCBI Taxonomy" id="456999"/>
    <lineage>
        <taxon>Eukaryota</taxon>
        <taxon>Fungi</taxon>
        <taxon>Dikarya</taxon>
        <taxon>Basidiomycota</taxon>
        <taxon>Agaricomycotina</taxon>
        <taxon>Agaricomycetes</taxon>
        <taxon>Cantharellales</taxon>
        <taxon>Ceratobasidiaceae</taxon>
        <taxon>Rhizoctonia</taxon>
    </lineage>
</organism>
<feature type="compositionally biased region" description="Low complexity" evidence="2">
    <location>
        <begin position="1065"/>
        <end position="1076"/>
    </location>
</feature>
<comment type="caution">
    <text evidence="3">The sequence shown here is derived from an EMBL/GenBank/DDBJ whole genome shotgun (WGS) entry which is preliminary data.</text>
</comment>
<evidence type="ECO:0000256" key="2">
    <source>
        <dbReference type="SAM" id="MobiDB-lite"/>
    </source>
</evidence>
<gene>
    <name evidence="3" type="ORF">RDB_LOCUS27774</name>
</gene>
<evidence type="ECO:0000313" key="4">
    <source>
        <dbReference type="Proteomes" id="UP000663840"/>
    </source>
</evidence>
<sequence>MSLLPNKAYRGKVSSSTRFRVSQSPYPTRTSKGSASRSLLTPSKAEEITGGAFDRRTRTLQQSYQTLIESHSAARRKEVETVRDEVGWANAFSEGTWEPIGTGGPVNGNAEDDWFDDPEGGLESVSLAILRRIGINPLSQSWTERLAREEFSWEQARDQVYEAYLAFNRTGAPAPHPPPPLQDKESSKSQSFTLLCINLTSKIRTTFTSDTKTPQIVTLARHGYFAPTPSSPACAIHIDVLKYCVALRRHASSTSIQGIAAAICNVHRTIYTPHIRRWLSAAIDYYLIILWMAEANVDKALSRDHPDWRMANASHSTQKPTCEAQDDTGDEDSEHPEGLKNNADSSESASTACEERWKNARADDNGKKIVVFDETGIFVTLCGHGFVLLVEDMRQLGELSKYPLAAVNKLCQVFGDNILVGYDIGCTFRGTAERSPLVGPVLANHPLNVEGAGLESFEENEQLFSSSNSVARTTRHASGYHRRQLLALHLEGWDFGRHCAIGSVLKGRYASALRVLSTLPRELRGLSRGKSDNDLRAMFKSEKEHFEALKAPSSDSSFGIHYVKRLRVLAEKKKAFTAAYSTTMAHTTSEHIDAYRKHPLVQNTNKEHAYQRNIEAQVRRLEAQRTAASEQLLVIQKEVEHLEQEHAINPRWTPGCEEWEAAVKREALEDYHAALRTLESLVIQRIAELEKSNAIGTGYKARVQMSKAIKRREKAVHHALDWYNAAACAVDPPRETLSFDKLPDYAFLAEFDFLKYSEHGTLEAEWCTPTNRRCVELWQRIQRAKEEIVRLNLEITRILTHIRDKEAFLSTQYKLLKVSDPDLAYVLLDCFLLTRQVNQKVQKDLKALSKMEGFSGSLELGIREGLADVSTAATEGTNGASLMEEFVVEDDWLDTLAIRLNLLLFPSCHYLDLSPTSTMAIEATGLIVEIPPQATAEQEGPFFGVHSGVITGVYNLDNWLFVHNLLKSTVARKFIDPVFGRFTLWNAAVWFRETGVKLDEGAAAQLGELSCPPRQLLSGKIFSALYPRGTTIIYHDRDIIVPYSGREPRSNQVLMMSCAFGDNGTANTSNNTGNPNQPDDPGAGVALTTSLQLTTATGNLPVTRPSIPQTIASTDLRPPSSQPPTWASCSGSNTWVSHQSTYAASPTMTMLLPERSPKRLPTDSQLLSSQLEQHPGSQMSTSSSQQFPSSASLDGQLQIVMREARHRIRILSNMCNKDPKVESWVCTEVILYLLASGDFTADGLTDIINAAADLVSLHDNM</sequence>
<reference evidence="3" key="1">
    <citation type="submission" date="2021-01" db="EMBL/GenBank/DDBJ databases">
        <authorList>
            <person name="Kaushik A."/>
        </authorList>
    </citation>
    <scope>NUCLEOTIDE SEQUENCE</scope>
    <source>
        <strain evidence="3">AG1-1A</strain>
    </source>
</reference>
<feature type="compositionally biased region" description="Low complexity" evidence="2">
    <location>
        <begin position="1177"/>
        <end position="1189"/>
    </location>
</feature>
<evidence type="ECO:0000313" key="3">
    <source>
        <dbReference type="EMBL" id="CAE6385991.1"/>
    </source>
</evidence>
<feature type="compositionally biased region" description="Acidic residues" evidence="2">
    <location>
        <begin position="324"/>
        <end position="334"/>
    </location>
</feature>
<dbReference type="AlphaFoldDB" id="A0A8H2WM93"/>
<dbReference type="InterPro" id="IPR040521">
    <property type="entry name" value="KDZ"/>
</dbReference>
<feature type="compositionally biased region" description="Polar residues" evidence="2">
    <location>
        <begin position="342"/>
        <end position="351"/>
    </location>
</feature>
<keyword evidence="1" id="KW-0175">Coiled coil</keyword>
<accession>A0A8H2WM93</accession>
<name>A0A8H2WM93_9AGAM</name>
<dbReference type="Proteomes" id="UP000663840">
    <property type="component" value="Unassembled WGS sequence"/>
</dbReference>
<proteinExistence type="predicted"/>
<feature type="region of interest" description="Disordered" evidence="2">
    <location>
        <begin position="1"/>
        <end position="48"/>
    </location>
</feature>
<dbReference type="Pfam" id="PF18758">
    <property type="entry name" value="KDZ"/>
    <property type="match status" value="2"/>
</dbReference>
<dbReference type="EMBL" id="CAJMWR010000556">
    <property type="protein sequence ID" value="CAE6385991.1"/>
    <property type="molecule type" value="Genomic_DNA"/>
</dbReference>
<feature type="region of interest" description="Disordered" evidence="2">
    <location>
        <begin position="1098"/>
        <end position="1128"/>
    </location>
</feature>
<evidence type="ECO:0000256" key="1">
    <source>
        <dbReference type="SAM" id="Coils"/>
    </source>
</evidence>
<feature type="region of interest" description="Disordered" evidence="2">
    <location>
        <begin position="310"/>
        <end position="357"/>
    </location>
</feature>
<protein>
    <submittedName>
        <fullName evidence="3">Uncharacterized protein</fullName>
    </submittedName>
</protein>
<feature type="region of interest" description="Disordered" evidence="2">
    <location>
        <begin position="1170"/>
        <end position="1189"/>
    </location>
</feature>
<feature type="region of interest" description="Disordered" evidence="2">
    <location>
        <begin position="1065"/>
        <end position="1084"/>
    </location>
</feature>
<dbReference type="PANTHER" id="PTHR33096:SF1">
    <property type="entry name" value="CXC1-LIKE CYSTEINE CLUSTER ASSOCIATED WITH KDZ TRANSPOSASES DOMAIN-CONTAINING PROTEIN"/>
    <property type="match status" value="1"/>
</dbReference>
<feature type="coiled-coil region" evidence="1">
    <location>
        <begin position="611"/>
        <end position="645"/>
    </location>
</feature>
<dbReference type="PANTHER" id="PTHR33096">
    <property type="entry name" value="CXC2 DOMAIN-CONTAINING PROTEIN"/>
    <property type="match status" value="1"/>
</dbReference>
<feature type="compositionally biased region" description="Polar residues" evidence="2">
    <location>
        <begin position="13"/>
        <end position="41"/>
    </location>
</feature>